<keyword evidence="1" id="KW-0732">Signal</keyword>
<dbReference type="EMBL" id="GELH01000793">
    <property type="protein sequence ID" value="JAS03479.1"/>
    <property type="molecule type" value="Transcribed_RNA"/>
</dbReference>
<dbReference type="AlphaFoldDB" id="A0A194AML8"/>
<organism evidence="2">
    <name type="scientific">Pinctada fucata</name>
    <name type="common">Akoya pearl oyster</name>
    <name type="synonym">Pinctada imbricata fucata</name>
    <dbReference type="NCBI Taxonomy" id="50426"/>
    <lineage>
        <taxon>Eukaryota</taxon>
        <taxon>Metazoa</taxon>
        <taxon>Spiralia</taxon>
        <taxon>Lophotrochozoa</taxon>
        <taxon>Mollusca</taxon>
        <taxon>Bivalvia</taxon>
        <taxon>Autobranchia</taxon>
        <taxon>Pteriomorphia</taxon>
        <taxon>Pterioida</taxon>
        <taxon>Pterioidea</taxon>
        <taxon>Pteriidae</taxon>
        <taxon>Pinctada</taxon>
    </lineage>
</organism>
<sequence>MQTIFGIFLLSAFLMTSQAADIECIVKCTYFKTSPHCDCHQIIAGERLHHNHHHSSTVAPSTITITTPSTMPSTTLQTATLARLVMTTHICDHLCEQQLGGEACHCSKPGLPGEEIDTLIVL</sequence>
<evidence type="ECO:0000313" key="2">
    <source>
        <dbReference type="EMBL" id="JAS03478.1"/>
    </source>
</evidence>
<feature type="signal peptide" evidence="1">
    <location>
        <begin position="1"/>
        <end position="19"/>
    </location>
</feature>
<proteinExistence type="predicted"/>
<name>A0A194AML8_PINFU</name>
<accession>A0A194AML8</accession>
<reference evidence="2" key="1">
    <citation type="submission" date="2016-03" db="EMBL/GenBank/DDBJ databases">
        <authorList>
            <person name="Ploux O."/>
        </authorList>
    </citation>
    <scope>NUCLEOTIDE SEQUENCE</scope>
    <source>
        <tissue evidence="2">Mantle</tissue>
    </source>
</reference>
<evidence type="ECO:0000256" key="1">
    <source>
        <dbReference type="SAM" id="SignalP"/>
    </source>
</evidence>
<dbReference type="EMBL" id="GELH01000794">
    <property type="protein sequence ID" value="JAS03478.1"/>
    <property type="molecule type" value="Transcribed_RNA"/>
</dbReference>
<protein>
    <submittedName>
        <fullName evidence="2">Uncharacterized protein</fullName>
    </submittedName>
</protein>
<feature type="chain" id="PRO_5013481118" evidence="1">
    <location>
        <begin position="20"/>
        <end position="122"/>
    </location>
</feature>